<dbReference type="SMART" id="SM01117">
    <property type="entry name" value="Cyt-b5"/>
    <property type="match status" value="1"/>
</dbReference>
<name>C5KH83_PERM5</name>
<dbReference type="PROSITE" id="PS00191">
    <property type="entry name" value="CYTOCHROME_B5_1"/>
    <property type="match status" value="1"/>
</dbReference>
<dbReference type="Pfam" id="PF00173">
    <property type="entry name" value="Cyt-b5"/>
    <property type="match status" value="1"/>
</dbReference>
<evidence type="ECO:0000256" key="5">
    <source>
        <dbReference type="RuleBase" id="RU362121"/>
    </source>
</evidence>
<dbReference type="PANTHER" id="PTHR19359">
    <property type="entry name" value="CYTOCHROME B5"/>
    <property type="match status" value="1"/>
</dbReference>
<dbReference type="SUPFAM" id="SSF55856">
    <property type="entry name" value="Cytochrome b5-like heme/steroid binding domain"/>
    <property type="match status" value="1"/>
</dbReference>
<proteinExistence type="inferred from homology"/>
<dbReference type="InterPro" id="IPR050668">
    <property type="entry name" value="Cytochrome_b5"/>
</dbReference>
<dbReference type="InterPro" id="IPR036400">
    <property type="entry name" value="Cyt_B5-like_heme/steroid_sf"/>
</dbReference>
<dbReference type="GO" id="GO:0016020">
    <property type="term" value="C:membrane"/>
    <property type="evidence" value="ECO:0007669"/>
    <property type="project" value="TreeGrafter"/>
</dbReference>
<reference evidence="7 8" key="1">
    <citation type="submission" date="2008-07" db="EMBL/GenBank/DDBJ databases">
        <authorList>
            <person name="El-Sayed N."/>
            <person name="Caler E."/>
            <person name="Inman J."/>
            <person name="Amedeo P."/>
            <person name="Hass B."/>
            <person name="Wortman J."/>
        </authorList>
    </citation>
    <scope>NUCLEOTIDE SEQUENCE [LARGE SCALE GENOMIC DNA]</scope>
    <source>
        <strain evidence="8">ATCC 50983 / TXsc</strain>
    </source>
</reference>
<dbReference type="GeneID" id="9060857"/>
<dbReference type="PROSITE" id="PS50255">
    <property type="entry name" value="CYTOCHROME_B5_2"/>
    <property type="match status" value="1"/>
</dbReference>
<comment type="similarity">
    <text evidence="4 5">Belongs to the cytochrome b5 family.</text>
</comment>
<dbReference type="InterPro" id="IPR001199">
    <property type="entry name" value="Cyt_B5-like_heme/steroid-bd"/>
</dbReference>
<feature type="domain" description="Cytochrome b5 heme-binding" evidence="6">
    <location>
        <begin position="14"/>
        <end position="91"/>
    </location>
</feature>
<dbReference type="InterPro" id="IPR018506">
    <property type="entry name" value="Cyt_B5_heme-BS"/>
</dbReference>
<keyword evidence="8" id="KW-1185">Reference proteome</keyword>
<evidence type="ECO:0000259" key="6">
    <source>
        <dbReference type="PROSITE" id="PS50255"/>
    </source>
</evidence>
<organism evidence="8">
    <name type="scientific">Perkinsus marinus (strain ATCC 50983 / TXsc)</name>
    <dbReference type="NCBI Taxonomy" id="423536"/>
    <lineage>
        <taxon>Eukaryota</taxon>
        <taxon>Sar</taxon>
        <taxon>Alveolata</taxon>
        <taxon>Perkinsozoa</taxon>
        <taxon>Perkinsea</taxon>
        <taxon>Perkinsida</taxon>
        <taxon>Perkinsidae</taxon>
        <taxon>Perkinsus</taxon>
    </lineage>
</organism>
<dbReference type="GO" id="GO:0020037">
    <property type="term" value="F:heme binding"/>
    <property type="evidence" value="ECO:0007669"/>
    <property type="project" value="UniProtKB-UniRule"/>
</dbReference>
<keyword evidence="5" id="KW-1133">Transmembrane helix</keyword>
<dbReference type="EMBL" id="GG673069">
    <property type="protein sequence ID" value="EER15945.1"/>
    <property type="molecule type" value="Genomic_DNA"/>
</dbReference>
<keyword evidence="2 5" id="KW-0479">Metal-binding</keyword>
<keyword evidence="5" id="KW-0812">Transmembrane</keyword>
<evidence type="ECO:0000256" key="4">
    <source>
        <dbReference type="ARBA" id="ARBA00038168"/>
    </source>
</evidence>
<keyword evidence="5" id="KW-0472">Membrane</keyword>
<dbReference type="AlphaFoldDB" id="C5KH83"/>
<evidence type="ECO:0000256" key="2">
    <source>
        <dbReference type="ARBA" id="ARBA00022723"/>
    </source>
</evidence>
<dbReference type="PRINTS" id="PR00363">
    <property type="entry name" value="CYTOCHROMEB5"/>
</dbReference>
<dbReference type="Proteomes" id="UP000007800">
    <property type="component" value="Unassembled WGS sequence"/>
</dbReference>
<sequence>MSEGYHSPTDAIRSRVITKAELAKHTTKHDAWISVHGLVLDVSKFKEDHPGGESILMRNAGTDCTEEYDDVDHSDEARMRLIREVAIGVLEGKEDTPGIPLEIKLGDYADNSWSTTKMILVTALVAGVAVGVMNLLKKSKFRAD</sequence>
<evidence type="ECO:0000313" key="7">
    <source>
        <dbReference type="EMBL" id="EER15945.1"/>
    </source>
</evidence>
<evidence type="ECO:0000256" key="3">
    <source>
        <dbReference type="ARBA" id="ARBA00023004"/>
    </source>
</evidence>
<evidence type="ECO:0000256" key="1">
    <source>
        <dbReference type="ARBA" id="ARBA00022617"/>
    </source>
</evidence>
<evidence type="ECO:0000313" key="8">
    <source>
        <dbReference type="Proteomes" id="UP000007800"/>
    </source>
</evidence>
<keyword evidence="1 5" id="KW-0349">Heme</keyword>
<dbReference type="GO" id="GO:0046872">
    <property type="term" value="F:metal ion binding"/>
    <property type="evidence" value="ECO:0007669"/>
    <property type="project" value="UniProtKB-UniRule"/>
</dbReference>
<protein>
    <submittedName>
        <fullName evidence="7">Cytochrome b5, putative</fullName>
    </submittedName>
</protein>
<dbReference type="Gene3D" id="3.10.120.10">
    <property type="entry name" value="Cytochrome b5-like heme/steroid binding domain"/>
    <property type="match status" value="1"/>
</dbReference>
<keyword evidence="3 5" id="KW-0408">Iron</keyword>
<dbReference type="RefSeq" id="XP_002784149.1">
    <property type="nucleotide sequence ID" value="XM_002784103.1"/>
</dbReference>
<gene>
    <name evidence="7" type="ORF">Pmar_PMAR003403</name>
</gene>
<feature type="transmembrane region" description="Helical" evidence="5">
    <location>
        <begin position="118"/>
        <end position="136"/>
    </location>
</feature>
<dbReference type="InParanoid" id="C5KH83"/>
<dbReference type="OrthoDB" id="260519at2759"/>
<accession>C5KH83</accession>